<feature type="region of interest" description="Disordered" evidence="2">
    <location>
        <begin position="100"/>
        <end position="128"/>
    </location>
</feature>
<dbReference type="Gene3D" id="2.30.30.40">
    <property type="entry name" value="SH3 Domains"/>
    <property type="match status" value="1"/>
</dbReference>
<feature type="compositionally biased region" description="Low complexity" evidence="2">
    <location>
        <begin position="1332"/>
        <end position="1342"/>
    </location>
</feature>
<dbReference type="CDD" id="cd06727">
    <property type="entry name" value="PDZ1_ZO1-like"/>
    <property type="match status" value="1"/>
</dbReference>
<dbReference type="InterPro" id="IPR001452">
    <property type="entry name" value="SH3_domain"/>
</dbReference>
<dbReference type="InterPro" id="IPR036034">
    <property type="entry name" value="PDZ_sf"/>
</dbReference>
<dbReference type="FunFam" id="2.30.30.40:FF:000137">
    <property type="entry name" value="Uncharacterized protein, isoform G"/>
    <property type="match status" value="1"/>
</dbReference>
<dbReference type="CDD" id="cd06729">
    <property type="entry name" value="PDZ3_ZO1-like_domain"/>
    <property type="match status" value="1"/>
</dbReference>
<keyword evidence="1" id="KW-0728">SH3 domain</keyword>
<dbReference type="SUPFAM" id="SSF52540">
    <property type="entry name" value="P-loop containing nucleoside triphosphate hydrolases"/>
    <property type="match status" value="1"/>
</dbReference>
<feature type="compositionally biased region" description="Polar residues" evidence="2">
    <location>
        <begin position="1618"/>
        <end position="1631"/>
    </location>
</feature>
<dbReference type="Pfam" id="PF00625">
    <property type="entry name" value="Guanylate_kin"/>
    <property type="match status" value="1"/>
</dbReference>
<feature type="compositionally biased region" description="Polar residues" evidence="2">
    <location>
        <begin position="1647"/>
        <end position="1665"/>
    </location>
</feature>
<evidence type="ECO:0000256" key="1">
    <source>
        <dbReference type="ARBA" id="ARBA00022443"/>
    </source>
</evidence>
<feature type="region of interest" description="Disordered" evidence="2">
    <location>
        <begin position="1031"/>
        <end position="1055"/>
    </location>
</feature>
<dbReference type="InterPro" id="IPR000906">
    <property type="entry name" value="ZU5_dom"/>
</dbReference>
<dbReference type="GO" id="GO:0005886">
    <property type="term" value="C:plasma membrane"/>
    <property type="evidence" value="ECO:0007669"/>
    <property type="project" value="TreeGrafter"/>
</dbReference>
<feature type="region of interest" description="Disordered" evidence="2">
    <location>
        <begin position="2140"/>
        <end position="2178"/>
    </location>
</feature>
<feature type="domain" description="PDZ" evidence="4">
    <location>
        <begin position="553"/>
        <end position="635"/>
    </location>
</feature>
<dbReference type="Pfam" id="PF00595">
    <property type="entry name" value="PDZ"/>
    <property type="match status" value="2"/>
</dbReference>
<sequence length="2570" mass="281066">MTREEEEEVRLLLSRHQERIMLDLGSTDLIAVLVKNSVLSQSEEDLLLKTATEPGSAPSSVGALTKRKLSAVASSSSGSGSGGSASVSGVGGDYSSSLAGSSRSASVNGDHAQSDNRSLTPSVGGGGAAPEALNDAEIVRVQCANLIEIIAKSGFEKFKQFCYAIECECPQLIEDLINDRLKSDAANIESSPGEEKIQKEIETIDYIDKEKENDRNRRAVSYGGGNSPTHCATIPRAAPRRVALMKEPPPPPPPKPQLTSKASLQSTDSSHASSIIASKYPHSEYNLIQKIDSNSTLTAPAQYQPQNFYANTGTISSTNGGYSSLLCHASSTASPLAVRKRDKLLHRFSDAATLGRKLKKKKNTNRTCRSMTEAIEMLADPVIEDEFFGDRTTWEYHTVSVTRVPGYGFGIAVSGGRDNPHFANGDPSIAVSDVLKGGPAEDRLHVNDRIITVNGVSLENVEYATAVQVLRDSGNTVTLVVKRRVPLNVAATNPAQHQHSHSMSSVGLGLTNGSGSGMIGSQAPSAAMSSMSQPNSLNSSLVQSASNGTQPIKVTLSKGSKKDDYGIVLGCRLFVKEISTKARDQLAANGYSLQEGDVITRIHNTNCADTMSLKEAKKIIDGCKERLNLVVLRDITNQAAVNQLNNSGHQQVNANIYATHQAQVSSCSNNLDDAYLPGGASYSSQNLYVQPPTRTSNGPSINGNGLSEEKSNLTPRGRSRGPLMDGVSLQQLDRPVTPTNGGRGRVDEPPRPPPPRAAQEDFYSSRRQLYEERQSAEPRFISFQKEGSVGIRLTGGNEAGIFVTAVQPGSPASLQGLMPGDKILKVNDMDMHGVTREEAVLFLLSLQDRIDLIVQYCKEEYDEVVTNQRGDSFHIKTHFHCDNPSKGEMAFKAGDVFRVIDTLHNGVVGSWQVLKIGRGHQEMQRGVIPNKSRAEELATAQFNATKKEMNANESRGNFFRRRRSTHRRSKSLSRENWDDVVFSDSISKFPAYERVVLRHPGFVRPLVLFGPVSDLAREKLAKDYPDKFCTPLQDDDKTSNGNGSSSANGNGNGNANGKCRIVRLSHIRDIMDRGKHALLDITPNAVDRLNYAQFYPIVIFLKTDSKHVIKQLRHGLPKAAHKSSKKLLEQCQKLDRVWSHIFSTQLMLNDEESWYRKLRDSIDLQQSGAVWMSESKPVESLSDDFLFPMTTSRLSYASSPESDLELSPGPSASLSLGNLPQLVKASSDPSIATNQDNLDRDRDIIGEGLPPPYTVPYDHGVQQPPSRRQTLDSSKYSIYGTNVPQQQQQQQSQQQPGDPSAGLARPQSLYGINAPDLPPRIDRQSKPGDLPLNTSGSSSRNGSSGGTLGRSAQERLFGKAVLQDDVQAEYVTRNALVGAGGDTIERQQQQQQQQASLERQARMNAAMSSPAQLKANGNGGPASTYDSVSSYDSYNNTQLAMQNLGRLGPNAPDDLKSVPNASGRPLPPVGQPHDYGRSAPHDHRAFAAANDLNRQSSPGRPLYHDMNASRNIDPRNGAPQRPSNLGLDSSPRKPLVETKTDYGKYSRNNSVSAADYSKLPKNPHGVVQPSNANNGGQLNGSATPSSNGSGPFKPVPPPKPKNYRPPVQSGGSSGSGGTTPWENGDSGSPRSPNGFYYPPTPSHHHYGQQTPAPGSPHQGQPSNGHMQPPTYGANNGTYGQAPPPQQQPQQQQQHPQQYNQANGYNGNSHHYNGGSGTGPYIAPHRGMPPPIGNIPPHTPERHALDLAGSREQRGSAFELYRKPQIGAAVGHHHNMSEMEPYDARYDDYYAMPPPAAPVHPHPHAQPYPHQMQRSRSAPRYPNERPPHAQDPNYYSHYGTGSRGYRGHEVQPYYDEQGMELAQPPPLPPHKKKKSVLKSPLAALKNALIKTTRPLRRMNSMVEPERKPKGLRRQQSMLERGVQRPYYPDEYPTYPAGFEERPPLPPPGDPYYRTHYPQQEMMNSTYQNLESEDIYGNIAGTVPRMPQPPDNGYGSYEQYDLYANRACIDLERRQAEAAVGGRSGRRIVRRHSTTTADRGGAAPAGRRHMPQHPGNGYDQQQAHDIYQTRQGAYMMPEQRRAPNSEVMTRRRFYPGAANEQGEEAGEPMYQSRREMQREMQRNHLYQSKREMQERIIQGKRDMERELSAQSSSQSERSDDRSERSGDGNYHSRREATRSQLREQIYQTRREALDSMAEPIYVTKRDMGRPAPIYETREESILQSRENETDEKKEKECKTEQVQVEINAQPEEAPDSTLSRSDLQKSSDTVIENTLTAATGQAPLVQDEIDADEESHGADSSVEPTEQQTAIENNKHNEGMLASETQQNISDDVFEATDKVTPLPQTTDHTAISTASPRALRAPFHISNILKRTAPPPSSPRADSCTSIETQYTSQASLPVGPPNATSTPFSSSMSLPIAGPVPAAANAGPFPSLPREPSTTRGFFDASGGTLADKLWHVSLQIPPGAIPAGVRQEIYFTVSDPRMGQAVGGPPLDMENGETMLSPLVMCGPQGLEFLVPVTLNIPHCAGRTASLGLALKATDSEKNLHTEWDNIDLPSNAAAHTVSVKVDHF</sequence>
<dbReference type="Gene3D" id="2.60.220.30">
    <property type="match status" value="1"/>
</dbReference>
<feature type="domain" description="ZU5" evidence="5">
    <location>
        <begin position="2437"/>
        <end position="2570"/>
    </location>
</feature>
<dbReference type="FunFam" id="2.30.42.10:FF:000138">
    <property type="entry name" value="Uncharacterized protein, isoform C"/>
    <property type="match status" value="1"/>
</dbReference>
<name>A0A6J1M3W4_DROHY</name>
<feature type="compositionally biased region" description="Pro residues" evidence="2">
    <location>
        <begin position="1792"/>
        <end position="1805"/>
    </location>
</feature>
<feature type="region of interest" description="Disordered" evidence="2">
    <location>
        <begin position="1384"/>
        <end position="1429"/>
    </location>
</feature>
<evidence type="ECO:0000313" key="7">
    <source>
        <dbReference type="RefSeq" id="XP_023173747.2"/>
    </source>
</evidence>
<dbReference type="CTD" id="41062"/>
<dbReference type="GO" id="GO:0050839">
    <property type="term" value="F:cell adhesion molecule binding"/>
    <property type="evidence" value="ECO:0007669"/>
    <property type="project" value="TreeGrafter"/>
</dbReference>
<feature type="region of interest" description="Disordered" evidence="2">
    <location>
        <begin position="243"/>
        <end position="272"/>
    </location>
</feature>
<feature type="compositionally biased region" description="Low complexity" evidence="2">
    <location>
        <begin position="2032"/>
        <end position="2043"/>
    </location>
</feature>
<dbReference type="SMART" id="SM00072">
    <property type="entry name" value="GuKc"/>
    <property type="match status" value="1"/>
</dbReference>
<gene>
    <name evidence="7" type="primary">LOC111601416</name>
</gene>
<feature type="region of interest" description="Disordered" evidence="2">
    <location>
        <begin position="2391"/>
        <end position="2410"/>
    </location>
</feature>
<organism evidence="6 7">
    <name type="scientific">Drosophila hydei</name>
    <name type="common">Fruit fly</name>
    <dbReference type="NCBI Taxonomy" id="7224"/>
    <lineage>
        <taxon>Eukaryota</taxon>
        <taxon>Metazoa</taxon>
        <taxon>Ecdysozoa</taxon>
        <taxon>Arthropoda</taxon>
        <taxon>Hexapoda</taxon>
        <taxon>Insecta</taxon>
        <taxon>Pterygota</taxon>
        <taxon>Neoptera</taxon>
        <taxon>Endopterygota</taxon>
        <taxon>Diptera</taxon>
        <taxon>Brachycera</taxon>
        <taxon>Muscomorpha</taxon>
        <taxon>Ephydroidea</taxon>
        <taxon>Drosophilidae</taxon>
        <taxon>Drosophila</taxon>
    </lineage>
</organism>
<feature type="domain" description="Guanylate kinase-like" evidence="3">
    <location>
        <begin position="1062"/>
        <end position="1163"/>
    </location>
</feature>
<dbReference type="PANTHER" id="PTHR13865:SF28">
    <property type="entry name" value="POLYCHAETOID, ISOFORM O"/>
    <property type="match status" value="1"/>
</dbReference>
<dbReference type="SUPFAM" id="SSF50044">
    <property type="entry name" value="SH3-domain"/>
    <property type="match status" value="1"/>
</dbReference>
<feature type="compositionally biased region" description="Polar residues" evidence="2">
    <location>
        <begin position="257"/>
        <end position="272"/>
    </location>
</feature>
<feature type="domain" description="PDZ" evidence="4">
    <location>
        <begin position="398"/>
        <end position="485"/>
    </location>
</feature>
<dbReference type="FunFam" id="2.60.220.30:FF:000004">
    <property type="entry name" value="tight junction protein ZO-1 isoform X1"/>
    <property type="match status" value="1"/>
</dbReference>
<feature type="region of interest" description="Disordered" evidence="2">
    <location>
        <begin position="1444"/>
        <end position="1480"/>
    </location>
</feature>
<dbReference type="PROSITE" id="PS51145">
    <property type="entry name" value="ZU5"/>
    <property type="match status" value="1"/>
</dbReference>
<dbReference type="SUPFAM" id="SSF50156">
    <property type="entry name" value="PDZ domain-like"/>
    <property type="match status" value="3"/>
</dbReference>
<dbReference type="RefSeq" id="XP_023173747.2">
    <property type="nucleotide sequence ID" value="XM_023317979.2"/>
</dbReference>
<feature type="compositionally biased region" description="Pro residues" evidence="2">
    <location>
        <begin position="247"/>
        <end position="256"/>
    </location>
</feature>
<feature type="compositionally biased region" description="Polar residues" evidence="2">
    <location>
        <begin position="2254"/>
        <end position="2264"/>
    </location>
</feature>
<dbReference type="Gene3D" id="3.40.50.300">
    <property type="entry name" value="P-loop containing nucleotide triphosphate hydrolases"/>
    <property type="match status" value="1"/>
</dbReference>
<dbReference type="InterPro" id="IPR001478">
    <property type="entry name" value="PDZ"/>
</dbReference>
<evidence type="ECO:0000256" key="2">
    <source>
        <dbReference type="SAM" id="MobiDB-lite"/>
    </source>
</evidence>
<feature type="compositionally biased region" description="Basic and acidic residues" evidence="2">
    <location>
        <begin position="2154"/>
        <end position="2178"/>
    </location>
</feature>
<dbReference type="GO" id="GO:0098609">
    <property type="term" value="P:cell-cell adhesion"/>
    <property type="evidence" value="ECO:0007669"/>
    <property type="project" value="TreeGrafter"/>
</dbReference>
<dbReference type="Pfam" id="PF00791">
    <property type="entry name" value="ZU5"/>
    <property type="match status" value="1"/>
</dbReference>
<proteinExistence type="predicted"/>
<feature type="compositionally biased region" description="Low complexity" evidence="2">
    <location>
        <begin position="1687"/>
        <end position="1712"/>
    </location>
</feature>
<feature type="region of interest" description="Disordered" evidence="2">
    <location>
        <begin position="1792"/>
        <end position="1833"/>
    </location>
</feature>
<dbReference type="SMART" id="SM00228">
    <property type="entry name" value="PDZ"/>
    <property type="match status" value="3"/>
</dbReference>
<dbReference type="OrthoDB" id="418634at2759"/>
<feature type="compositionally biased region" description="Polar residues" evidence="2">
    <location>
        <begin position="1568"/>
        <end position="1589"/>
    </location>
</feature>
<dbReference type="GO" id="GO:0045216">
    <property type="term" value="P:cell-cell junction organization"/>
    <property type="evidence" value="ECO:0007669"/>
    <property type="project" value="TreeGrafter"/>
</dbReference>
<dbReference type="GeneID" id="111601416"/>
<dbReference type="PANTHER" id="PTHR13865">
    <property type="entry name" value="TIGHT JUNCTION PROTEIN"/>
    <property type="match status" value="1"/>
</dbReference>
<feature type="compositionally biased region" description="Basic and acidic residues" evidence="2">
    <location>
        <begin position="2213"/>
        <end position="2237"/>
    </location>
</feature>
<feature type="compositionally biased region" description="Basic and acidic residues" evidence="2">
    <location>
        <begin position="1530"/>
        <end position="1544"/>
    </location>
</feature>
<dbReference type="InterPro" id="IPR027417">
    <property type="entry name" value="P-loop_NTPase"/>
</dbReference>
<dbReference type="PROSITE" id="PS50106">
    <property type="entry name" value="PDZ"/>
    <property type="match status" value="3"/>
</dbReference>
<feature type="compositionally biased region" description="Low complexity" evidence="2">
    <location>
        <begin position="1039"/>
        <end position="1055"/>
    </location>
</feature>
<dbReference type="FunFam" id="2.30.42.10:FF:000029">
    <property type="entry name" value="tight junction protein ZO-1 isoform X1"/>
    <property type="match status" value="1"/>
</dbReference>
<dbReference type="Gene3D" id="2.30.42.10">
    <property type="match status" value="3"/>
</dbReference>
<dbReference type="GO" id="GO:0005923">
    <property type="term" value="C:bicellular tight junction"/>
    <property type="evidence" value="ECO:0007669"/>
    <property type="project" value="TreeGrafter"/>
</dbReference>
<feature type="region of interest" description="Disordered" evidence="2">
    <location>
        <begin position="2029"/>
        <end position="2058"/>
    </location>
</feature>
<dbReference type="InterPro" id="IPR008145">
    <property type="entry name" value="GK/Ca_channel_bsu"/>
</dbReference>
<feature type="region of interest" description="Disordered" evidence="2">
    <location>
        <begin position="521"/>
        <end position="543"/>
    </location>
</feature>
<reference evidence="7" key="1">
    <citation type="submission" date="2025-08" db="UniProtKB">
        <authorList>
            <consortium name="RefSeq"/>
        </authorList>
    </citation>
    <scope>IDENTIFICATION</scope>
    <source>
        <strain evidence="7">15085-1641.00</strain>
        <tissue evidence="7">Whole body</tissue>
    </source>
</reference>
<keyword evidence="6" id="KW-1185">Reference proteome</keyword>
<dbReference type="Pfam" id="PF07653">
    <property type="entry name" value="SH3_2"/>
    <property type="match status" value="1"/>
</dbReference>
<feature type="compositionally biased region" description="Polar residues" evidence="2">
    <location>
        <begin position="686"/>
        <end position="705"/>
    </location>
</feature>
<feature type="compositionally biased region" description="Pro residues" evidence="2">
    <location>
        <begin position="1726"/>
        <end position="1737"/>
    </location>
</feature>
<dbReference type="PROSITE" id="PS50052">
    <property type="entry name" value="GUANYLATE_KINASE_2"/>
    <property type="match status" value="1"/>
</dbReference>
<accession>A0A6J1M3W4</accession>
<feature type="region of interest" description="Disordered" evidence="2">
    <location>
        <begin position="686"/>
        <end position="761"/>
    </location>
</feature>
<feature type="region of interest" description="Disordered" evidence="2">
    <location>
        <begin position="1493"/>
        <end position="1741"/>
    </location>
</feature>
<evidence type="ECO:0000313" key="6">
    <source>
        <dbReference type="Proteomes" id="UP000504633"/>
    </source>
</evidence>
<dbReference type="InterPro" id="IPR008144">
    <property type="entry name" value="Guanylate_kin-like_dom"/>
</dbReference>
<dbReference type="CDD" id="cd06728">
    <property type="entry name" value="PDZ2_ZO1-like_ds"/>
    <property type="match status" value="1"/>
</dbReference>
<feature type="region of interest" description="Disordered" evidence="2">
    <location>
        <begin position="2206"/>
        <end position="2264"/>
    </location>
</feature>
<dbReference type="SMART" id="SM00218">
    <property type="entry name" value="ZU5"/>
    <property type="match status" value="1"/>
</dbReference>
<evidence type="ECO:0000259" key="4">
    <source>
        <dbReference type="PROSITE" id="PS50106"/>
    </source>
</evidence>
<feature type="compositionally biased region" description="Polar residues" evidence="2">
    <location>
        <begin position="1227"/>
        <end position="1236"/>
    </location>
</feature>
<evidence type="ECO:0000259" key="5">
    <source>
        <dbReference type="PROSITE" id="PS51145"/>
    </source>
</evidence>
<dbReference type="InterPro" id="IPR036028">
    <property type="entry name" value="SH3-like_dom_sf"/>
</dbReference>
<dbReference type="GO" id="GO:0150105">
    <property type="term" value="P:protein localization to cell-cell junction"/>
    <property type="evidence" value="ECO:0007669"/>
    <property type="project" value="TreeGrafter"/>
</dbReference>
<feature type="compositionally biased region" description="Low complexity" evidence="2">
    <location>
        <begin position="1285"/>
        <end position="1295"/>
    </location>
</feature>
<feature type="region of interest" description="Disordered" evidence="2">
    <location>
        <begin position="215"/>
        <end position="234"/>
    </location>
</feature>
<evidence type="ECO:0000259" key="3">
    <source>
        <dbReference type="PROSITE" id="PS50052"/>
    </source>
</evidence>
<dbReference type="KEGG" id="dhe:111601416"/>
<dbReference type="Proteomes" id="UP000504633">
    <property type="component" value="Unplaced"/>
</dbReference>
<feature type="region of interest" description="Disordered" evidence="2">
    <location>
        <begin position="1226"/>
        <end position="1350"/>
    </location>
</feature>
<feature type="domain" description="PDZ" evidence="4">
    <location>
        <begin position="785"/>
        <end position="858"/>
    </location>
</feature>
<dbReference type="CDD" id="cd11859">
    <property type="entry name" value="SH3_ZO"/>
    <property type="match status" value="1"/>
</dbReference>
<protein>
    <submittedName>
        <fullName evidence="7">Tight junction protein ZO-1 isoform X1</fullName>
    </submittedName>
</protein>
<feature type="compositionally biased region" description="Low complexity" evidence="2">
    <location>
        <begin position="521"/>
        <end position="541"/>
    </location>
</feature>
<feature type="compositionally biased region" description="Polar residues" evidence="2">
    <location>
        <begin position="1263"/>
        <end position="1284"/>
    </location>
</feature>